<dbReference type="RefSeq" id="WP_136834227.1">
    <property type="nucleotide sequence ID" value="NZ_SWBQ01000001.1"/>
</dbReference>
<dbReference type="AlphaFoldDB" id="A0A4U1CSU1"/>
<evidence type="ECO:0008006" key="4">
    <source>
        <dbReference type="Google" id="ProtNLM"/>
    </source>
</evidence>
<feature type="chain" id="PRO_5021002577" description="DUF4476 domain-containing protein" evidence="1">
    <location>
        <begin position="21"/>
        <end position="117"/>
    </location>
</feature>
<comment type="caution">
    <text evidence="2">The sequence shown here is derived from an EMBL/GenBank/DDBJ whole genome shotgun (WGS) entry which is preliminary data.</text>
</comment>
<evidence type="ECO:0000256" key="1">
    <source>
        <dbReference type="SAM" id="SignalP"/>
    </source>
</evidence>
<accession>A0A4U1CSU1</accession>
<evidence type="ECO:0000313" key="2">
    <source>
        <dbReference type="EMBL" id="TKC08808.1"/>
    </source>
</evidence>
<proteinExistence type="predicted"/>
<dbReference type="Proteomes" id="UP000307244">
    <property type="component" value="Unassembled WGS sequence"/>
</dbReference>
<gene>
    <name evidence="2" type="ORF">FA047_01535</name>
</gene>
<dbReference type="EMBL" id="SWBQ01000001">
    <property type="protein sequence ID" value="TKC08808.1"/>
    <property type="molecule type" value="Genomic_DNA"/>
</dbReference>
<reference evidence="2 3" key="1">
    <citation type="submission" date="2019-04" db="EMBL/GenBank/DDBJ databases">
        <title>Pedobacter sp. RP-3-15 sp. nov., isolated from Arctic soil.</title>
        <authorList>
            <person name="Dahal R.H."/>
            <person name="Kim D.-U."/>
        </authorList>
    </citation>
    <scope>NUCLEOTIDE SEQUENCE [LARGE SCALE GENOMIC DNA]</scope>
    <source>
        <strain evidence="2 3">RP-3-15</strain>
    </source>
</reference>
<evidence type="ECO:0000313" key="3">
    <source>
        <dbReference type="Proteomes" id="UP000307244"/>
    </source>
</evidence>
<organism evidence="2 3">
    <name type="scientific">Pedobacter frigoris</name>
    <dbReference type="NCBI Taxonomy" id="2571272"/>
    <lineage>
        <taxon>Bacteria</taxon>
        <taxon>Pseudomonadati</taxon>
        <taxon>Bacteroidota</taxon>
        <taxon>Sphingobacteriia</taxon>
        <taxon>Sphingobacteriales</taxon>
        <taxon>Sphingobacteriaceae</taxon>
        <taxon>Pedobacter</taxon>
    </lineage>
</organism>
<keyword evidence="1" id="KW-0732">Signal</keyword>
<name>A0A4U1CSU1_9SPHI</name>
<sequence>MKRLFMSLVAVAVMSSAAFAASGKKASAEKSVRTTNAHKSTVGKSYAKVTEEVKETKVGNAVLQSCRYTLKVYNAQGEYQFSHVINGVVSDDLGGYSSCSDFFARMRKAFSAVYDIQ</sequence>
<protein>
    <recommendedName>
        <fullName evidence="4">DUF4476 domain-containing protein</fullName>
    </recommendedName>
</protein>
<feature type="signal peptide" evidence="1">
    <location>
        <begin position="1"/>
        <end position="20"/>
    </location>
</feature>
<keyword evidence="3" id="KW-1185">Reference proteome</keyword>